<evidence type="ECO:0000256" key="1">
    <source>
        <dbReference type="SAM" id="Coils"/>
    </source>
</evidence>
<evidence type="ECO:0000313" key="3">
    <source>
        <dbReference type="Proteomes" id="UP000076842"/>
    </source>
</evidence>
<evidence type="ECO:0000313" key="2">
    <source>
        <dbReference type="EMBL" id="KZT57266.1"/>
    </source>
</evidence>
<name>A0A165FVW2_9BASI</name>
<accession>A0A165FVW2</accession>
<gene>
    <name evidence="2" type="ORF">CALCODRAFT_517596</name>
</gene>
<dbReference type="InParanoid" id="A0A165FVW2"/>
<protein>
    <submittedName>
        <fullName evidence="2">Uncharacterized protein</fullName>
    </submittedName>
</protein>
<organism evidence="2 3">
    <name type="scientific">Calocera cornea HHB12733</name>
    <dbReference type="NCBI Taxonomy" id="1353952"/>
    <lineage>
        <taxon>Eukaryota</taxon>
        <taxon>Fungi</taxon>
        <taxon>Dikarya</taxon>
        <taxon>Basidiomycota</taxon>
        <taxon>Agaricomycotina</taxon>
        <taxon>Dacrymycetes</taxon>
        <taxon>Dacrymycetales</taxon>
        <taxon>Dacrymycetaceae</taxon>
        <taxon>Calocera</taxon>
    </lineage>
</organism>
<feature type="coiled-coil region" evidence="1">
    <location>
        <begin position="213"/>
        <end position="240"/>
    </location>
</feature>
<dbReference type="AlphaFoldDB" id="A0A165FVW2"/>
<reference evidence="2 3" key="1">
    <citation type="journal article" date="2016" name="Mol. Biol. Evol.">
        <title>Comparative Genomics of Early-Diverging Mushroom-Forming Fungi Provides Insights into the Origins of Lignocellulose Decay Capabilities.</title>
        <authorList>
            <person name="Nagy L.G."/>
            <person name="Riley R."/>
            <person name="Tritt A."/>
            <person name="Adam C."/>
            <person name="Daum C."/>
            <person name="Floudas D."/>
            <person name="Sun H."/>
            <person name="Yadav J.S."/>
            <person name="Pangilinan J."/>
            <person name="Larsson K.H."/>
            <person name="Matsuura K."/>
            <person name="Barry K."/>
            <person name="Labutti K."/>
            <person name="Kuo R."/>
            <person name="Ohm R.A."/>
            <person name="Bhattacharya S.S."/>
            <person name="Shirouzu T."/>
            <person name="Yoshinaga Y."/>
            <person name="Martin F.M."/>
            <person name="Grigoriev I.V."/>
            <person name="Hibbett D.S."/>
        </authorList>
    </citation>
    <scope>NUCLEOTIDE SEQUENCE [LARGE SCALE GENOMIC DNA]</scope>
    <source>
        <strain evidence="2 3">HHB12733</strain>
    </source>
</reference>
<dbReference type="EMBL" id="KV423966">
    <property type="protein sequence ID" value="KZT57266.1"/>
    <property type="molecule type" value="Genomic_DNA"/>
</dbReference>
<keyword evidence="3" id="KW-1185">Reference proteome</keyword>
<dbReference type="Proteomes" id="UP000076842">
    <property type="component" value="Unassembled WGS sequence"/>
</dbReference>
<proteinExistence type="predicted"/>
<sequence length="242" mass="27409">MTPPATASTPERASRALFFFQHPPALSTCREIKADGIRREQKQTNKQQFLEHGDKLRKKSCDKRHTFMERWLQVQPLTSNKTVASKSPVQEVERRKSTIQARAESEEVGNLTIMAMVSRKDILQADGVMKTKKKGSDPPHTDERVMFSPRCIFCAANDLYCFKKKGFQSKVCWHCNNRGKECVGASIKKDNRTGQKGRKAVIKPGAVKKMRSKSAVLVERKRTEAKLKALEAELSARDSDDE</sequence>
<keyword evidence="1" id="KW-0175">Coiled coil</keyword>